<dbReference type="PANTHER" id="PTHR23149">
    <property type="entry name" value="G PATCH DOMAIN CONTAINING PROTEIN"/>
    <property type="match status" value="1"/>
</dbReference>
<comment type="subcellular location">
    <subcellularLocation>
        <location evidence="1">Nucleus</location>
    </subcellularLocation>
</comment>
<dbReference type="Gramene" id="AUR62019752-RA">
    <property type="protein sequence ID" value="AUR62019752-RA:cds"/>
    <property type="gene ID" value="AUR62019752"/>
</dbReference>
<dbReference type="EnsemblPlants" id="AUR62019752-RA">
    <property type="protein sequence ID" value="AUR62019752-RA:cds"/>
    <property type="gene ID" value="AUR62019752"/>
</dbReference>
<sequence length="390" mass="43716">MAAPEAPVRYVGIDRQSAAFRLMKQMGWEEGEGIGKDKQGIKGYIRVQNKQDTSGIGVEKPNHWAYDTSQFDNILKKLKVQAAETNVEVEEDKDKQVSTEICETVVTVKSVKVTRPQGRYKKREKGKLVHNYSSLDLEGILGKKSEEPTIPTEDESDTKVFDELPYDAEVKEIVEYPPEWWGYKYGFVIGGFLGAKSKKRKAADEASTGNKKIGFAEEDQENLYNLCQDKKTTGRQGLGMKDRPRKVAGVHFGGKKTTFGDSNSDDEDSQSAGSVEREEHDEMPETDSGREPKVKLKNLCRQLLRQVPGKTLKLKELKAMVDQHSATVFSSFSSKADSLSFLKQKLEGSSKFCVEGKRVTLSSKRRSDAKPLLQSCKSHTTVNLQWAGRF</sequence>
<dbReference type="OMA" id="NERTMFY"/>
<dbReference type="InterPro" id="IPR058719">
    <property type="entry name" value="WHD_LYAR"/>
</dbReference>
<evidence type="ECO:0000256" key="2">
    <source>
        <dbReference type="ARBA" id="ARBA00023242"/>
    </source>
</evidence>
<dbReference type="PROSITE" id="PS50174">
    <property type="entry name" value="G_PATCH"/>
    <property type="match status" value="1"/>
</dbReference>
<dbReference type="GO" id="GO:0005730">
    <property type="term" value="C:nucleolus"/>
    <property type="evidence" value="ECO:0007669"/>
    <property type="project" value="TreeGrafter"/>
</dbReference>
<dbReference type="GO" id="GO:0003676">
    <property type="term" value="F:nucleic acid binding"/>
    <property type="evidence" value="ECO:0007669"/>
    <property type="project" value="InterPro"/>
</dbReference>
<dbReference type="InterPro" id="IPR050656">
    <property type="entry name" value="PINX1"/>
</dbReference>
<evidence type="ECO:0000313" key="5">
    <source>
        <dbReference type="EnsemblPlants" id="AUR62019752-RA:cds"/>
    </source>
</evidence>
<dbReference type="Pfam" id="PF01585">
    <property type="entry name" value="G-patch"/>
    <property type="match status" value="1"/>
</dbReference>
<keyword evidence="2" id="KW-0539">Nucleus</keyword>
<dbReference type="Proteomes" id="UP000596660">
    <property type="component" value="Unplaced"/>
</dbReference>
<proteinExistence type="predicted"/>
<dbReference type="PANTHER" id="PTHR23149:SF9">
    <property type="entry name" value="G PATCH DOMAIN-CONTAINING PROTEIN 4"/>
    <property type="match status" value="1"/>
</dbReference>
<reference evidence="5" key="2">
    <citation type="submission" date="2021-03" db="UniProtKB">
        <authorList>
            <consortium name="EnsemblPlants"/>
        </authorList>
    </citation>
    <scope>IDENTIFICATION</scope>
</reference>
<dbReference type="InterPro" id="IPR000467">
    <property type="entry name" value="G_patch_dom"/>
</dbReference>
<dbReference type="SMART" id="SM00443">
    <property type="entry name" value="G_patch"/>
    <property type="match status" value="1"/>
</dbReference>
<feature type="domain" description="G-patch" evidence="4">
    <location>
        <begin position="15"/>
        <end position="61"/>
    </location>
</feature>
<name>A0A803LWA1_CHEQI</name>
<feature type="region of interest" description="Disordered" evidence="3">
    <location>
        <begin position="233"/>
        <end position="293"/>
    </location>
</feature>
<evidence type="ECO:0000256" key="1">
    <source>
        <dbReference type="ARBA" id="ARBA00004123"/>
    </source>
</evidence>
<organism evidence="5 6">
    <name type="scientific">Chenopodium quinoa</name>
    <name type="common">Quinoa</name>
    <dbReference type="NCBI Taxonomy" id="63459"/>
    <lineage>
        <taxon>Eukaryota</taxon>
        <taxon>Viridiplantae</taxon>
        <taxon>Streptophyta</taxon>
        <taxon>Embryophyta</taxon>
        <taxon>Tracheophyta</taxon>
        <taxon>Spermatophyta</taxon>
        <taxon>Magnoliopsida</taxon>
        <taxon>eudicotyledons</taxon>
        <taxon>Gunneridae</taxon>
        <taxon>Pentapetalae</taxon>
        <taxon>Caryophyllales</taxon>
        <taxon>Chenopodiaceae</taxon>
        <taxon>Chenopodioideae</taxon>
        <taxon>Atripliceae</taxon>
        <taxon>Chenopodium</taxon>
    </lineage>
</organism>
<reference evidence="5" key="1">
    <citation type="journal article" date="2017" name="Nature">
        <title>The genome of Chenopodium quinoa.</title>
        <authorList>
            <person name="Jarvis D.E."/>
            <person name="Ho Y.S."/>
            <person name="Lightfoot D.J."/>
            <person name="Schmoeckel S.M."/>
            <person name="Li B."/>
            <person name="Borm T.J.A."/>
            <person name="Ohyanagi H."/>
            <person name="Mineta K."/>
            <person name="Michell C.T."/>
            <person name="Saber N."/>
            <person name="Kharbatia N.M."/>
            <person name="Rupper R.R."/>
            <person name="Sharp A.R."/>
            <person name="Dally N."/>
            <person name="Boughton B.A."/>
            <person name="Woo Y.H."/>
            <person name="Gao G."/>
            <person name="Schijlen E.G.W.M."/>
            <person name="Guo X."/>
            <person name="Momin A.A."/>
            <person name="Negrao S."/>
            <person name="Al-Babili S."/>
            <person name="Gehring C."/>
            <person name="Roessner U."/>
            <person name="Jung C."/>
            <person name="Murphy K."/>
            <person name="Arold S.T."/>
            <person name="Gojobori T."/>
            <person name="van der Linden C.G."/>
            <person name="van Loo E.N."/>
            <person name="Jellen E.N."/>
            <person name="Maughan P.J."/>
            <person name="Tester M."/>
        </authorList>
    </citation>
    <scope>NUCLEOTIDE SEQUENCE [LARGE SCALE GENOMIC DNA]</scope>
    <source>
        <strain evidence="5">cv. PI 614886</strain>
    </source>
</reference>
<dbReference type="Pfam" id="PF25879">
    <property type="entry name" value="WHD_LYAR"/>
    <property type="match status" value="1"/>
</dbReference>
<evidence type="ECO:0000256" key="3">
    <source>
        <dbReference type="SAM" id="MobiDB-lite"/>
    </source>
</evidence>
<evidence type="ECO:0000259" key="4">
    <source>
        <dbReference type="PROSITE" id="PS50174"/>
    </source>
</evidence>
<dbReference type="AlphaFoldDB" id="A0A803LWA1"/>
<keyword evidence="6" id="KW-1185">Reference proteome</keyword>
<evidence type="ECO:0000313" key="6">
    <source>
        <dbReference type="Proteomes" id="UP000596660"/>
    </source>
</evidence>
<accession>A0A803LWA1</accession>
<protein>
    <recommendedName>
        <fullName evidence="4">G-patch domain-containing protein</fullName>
    </recommendedName>
</protein>